<evidence type="ECO:0000313" key="4">
    <source>
        <dbReference type="Proteomes" id="UP000309231"/>
    </source>
</evidence>
<dbReference type="GeneID" id="76724714"/>
<keyword evidence="4" id="KW-1185">Reference proteome</keyword>
<dbReference type="Proteomes" id="UP000309231">
    <property type="component" value="Chromosome"/>
</dbReference>
<keyword evidence="1" id="KW-0472">Membrane</keyword>
<reference evidence="2 4" key="2">
    <citation type="journal article" date="2019" name="BMC Evol. Biol.">
        <title>Comparative genomics of Mycobacterium mucogenicum and Mycobacterium neoaurum clade members emphasizing tRNA and non-coding RNA.</title>
        <authorList>
            <person name="Behra P.R.K."/>
            <person name="Pettersson B.M.F."/>
            <person name="Das S."/>
            <person name="Dasgupta S."/>
            <person name="Kirsebom L.A."/>
        </authorList>
    </citation>
    <scope>NUCLEOTIDE SEQUENCE [LARGE SCALE GENOMIC DNA]</scope>
    <source>
        <strain evidence="2 4">DSM 44124</strain>
    </source>
</reference>
<dbReference type="EMBL" id="CP062008">
    <property type="protein sequence ID" value="QPG70764.1"/>
    <property type="molecule type" value="Genomic_DNA"/>
</dbReference>
<feature type="transmembrane region" description="Helical" evidence="1">
    <location>
        <begin position="52"/>
        <end position="73"/>
    </location>
</feature>
<evidence type="ECO:0000256" key="1">
    <source>
        <dbReference type="SAM" id="Phobius"/>
    </source>
</evidence>
<dbReference type="Pfam" id="PF14019">
    <property type="entry name" value="DUF4235"/>
    <property type="match status" value="1"/>
</dbReference>
<evidence type="ECO:0000313" key="3">
    <source>
        <dbReference type="EMBL" id="TLH52191.1"/>
    </source>
</evidence>
<keyword evidence="1" id="KW-0812">Transmembrane</keyword>
<sequence length="90" mass="9336">MSKISKSLYLPLSAAFSVVGGLVAGKVFSVLWERIDDSGEGPPDPKDLNRSGGQALLAAGVQGLVFGLVRAAVDRAGARSYRAVAHENPV</sequence>
<gene>
    <name evidence="2" type="ORF">C1S78_007335</name>
    <name evidence="3" type="ORF">C1S78_07330</name>
</gene>
<protein>
    <submittedName>
        <fullName evidence="3">DUF4235 domain-containing protein</fullName>
    </submittedName>
</protein>
<organism evidence="3">
    <name type="scientific">Mycolicibacterium mucogenicum DSM 44124</name>
    <dbReference type="NCBI Taxonomy" id="1226753"/>
    <lineage>
        <taxon>Bacteria</taxon>
        <taxon>Bacillati</taxon>
        <taxon>Actinomycetota</taxon>
        <taxon>Actinomycetes</taxon>
        <taxon>Mycobacteriales</taxon>
        <taxon>Mycobacteriaceae</taxon>
        <taxon>Mycolicibacterium</taxon>
    </lineage>
</organism>
<dbReference type="KEGG" id="mmuc:C1S78_007335"/>
<feature type="transmembrane region" description="Helical" evidence="1">
    <location>
        <begin position="12"/>
        <end position="32"/>
    </location>
</feature>
<dbReference type="RefSeq" id="WP_053854124.1">
    <property type="nucleotide sequence ID" value="NZ_ANBS01000034.1"/>
</dbReference>
<reference evidence="3" key="1">
    <citation type="submission" date="2018-01" db="EMBL/GenBank/DDBJ databases">
        <title>Comparative genomics of Mycobacterium mucogenicum and Mycobacterium neoaurum clade members emphasizing tRNA and non-coding RNA.</title>
        <authorList>
            <person name="Behra P.R.K."/>
            <person name="Pettersson B.M.F."/>
            <person name="Das S."/>
            <person name="Dasgupta S."/>
            <person name="Kirsebom L.A."/>
        </authorList>
    </citation>
    <scope>NUCLEOTIDE SEQUENCE</scope>
    <source>
        <strain evidence="3">DSM 44124</strain>
    </source>
</reference>
<evidence type="ECO:0000313" key="2">
    <source>
        <dbReference type="EMBL" id="QPG70764.1"/>
    </source>
</evidence>
<keyword evidence="1" id="KW-1133">Transmembrane helix</keyword>
<dbReference type="EMBL" id="POTL01000001">
    <property type="protein sequence ID" value="TLH52191.1"/>
    <property type="molecule type" value="Genomic_DNA"/>
</dbReference>
<dbReference type="InterPro" id="IPR025329">
    <property type="entry name" value="DUF4235"/>
</dbReference>
<proteinExistence type="predicted"/>
<accession>A0A8H2JAD2</accession>
<dbReference type="AlphaFoldDB" id="A0A8H2JAD2"/>
<name>A0A8H2JAD2_MYCMU</name>
<reference evidence="2 4" key="3">
    <citation type="journal article" date="2019" name="Sci. Rep.">
        <title>Insight into the biology of Mycobacterium mucogenicum and Mycobacterium neoaurum clade members.</title>
        <authorList>
            <person name="Behra P.R.K."/>
            <person name="Pettersson B.M.F."/>
            <person name="Ramesh M."/>
            <person name="Dasgupta S."/>
            <person name="Kirsebom L.A."/>
        </authorList>
    </citation>
    <scope>NUCLEOTIDE SEQUENCE [LARGE SCALE GENOMIC DNA]</scope>
    <source>
        <strain evidence="2 4">DSM 44124</strain>
    </source>
</reference>